<protein>
    <recommendedName>
        <fullName evidence="2">Methylthioribose-1-phosphate isomerase</fullName>
        <shortName evidence="2">M1Pi</shortName>
        <shortName evidence="2">MTR-1-P isomerase</shortName>
        <ecNumber evidence="2">5.3.1.23</ecNumber>
    </recommendedName>
    <alternativeName>
        <fullName evidence="2">S-methyl-5-thioribose-1-phosphate isomerase</fullName>
    </alternativeName>
</protein>
<comment type="caution">
    <text evidence="3">The sequence shown here is derived from an EMBL/GenBank/DDBJ whole genome shotgun (WGS) entry which is preliminary data.</text>
</comment>
<dbReference type="GO" id="GO:0019509">
    <property type="term" value="P:L-methionine salvage from methylthioadenosine"/>
    <property type="evidence" value="ECO:0007669"/>
    <property type="project" value="UniProtKB-UniRule"/>
</dbReference>
<feature type="binding site" evidence="2">
    <location>
        <begin position="253"/>
        <end position="254"/>
    </location>
    <ligand>
        <name>substrate</name>
    </ligand>
</feature>
<dbReference type="UniPathway" id="UPA00904">
    <property type="reaction ID" value="UER00874"/>
</dbReference>
<dbReference type="RefSeq" id="WP_069835555.1">
    <property type="nucleotide sequence ID" value="NZ_MDGQ01000005.1"/>
</dbReference>
<comment type="catalytic activity">
    <reaction evidence="2">
        <text>5-(methylsulfanyl)-alpha-D-ribose 1-phosphate = 5-(methylsulfanyl)-D-ribulose 1-phosphate</text>
        <dbReference type="Rhea" id="RHEA:19989"/>
        <dbReference type="ChEBI" id="CHEBI:58533"/>
        <dbReference type="ChEBI" id="CHEBI:58548"/>
        <dbReference type="EC" id="5.3.1.23"/>
    </reaction>
</comment>
<comment type="similarity">
    <text evidence="2">Belongs to the EIF-2B alpha/beta/delta subunits family. MtnA subfamily.</text>
</comment>
<keyword evidence="2" id="KW-0028">Amino-acid biosynthesis</keyword>
<organism evidence="3 4">
    <name type="scientific">Roseivirga misakiensis</name>
    <dbReference type="NCBI Taxonomy" id="1563681"/>
    <lineage>
        <taxon>Bacteria</taxon>
        <taxon>Pseudomonadati</taxon>
        <taxon>Bacteroidota</taxon>
        <taxon>Cytophagia</taxon>
        <taxon>Cytophagales</taxon>
        <taxon>Roseivirgaceae</taxon>
        <taxon>Roseivirga</taxon>
    </lineage>
</organism>
<evidence type="ECO:0000313" key="4">
    <source>
        <dbReference type="Proteomes" id="UP000095552"/>
    </source>
</evidence>
<dbReference type="OrthoDB" id="9803436at2"/>
<feature type="binding site" evidence="2">
    <location>
        <position position="202"/>
    </location>
    <ligand>
        <name>substrate</name>
    </ligand>
</feature>
<dbReference type="Pfam" id="PF01008">
    <property type="entry name" value="IF-2B"/>
    <property type="match status" value="1"/>
</dbReference>
<dbReference type="EC" id="5.3.1.23" evidence="2"/>
<dbReference type="InterPro" id="IPR000649">
    <property type="entry name" value="IF-2B-related"/>
</dbReference>
<feature type="binding site" evidence="2">
    <location>
        <begin position="54"/>
        <end position="56"/>
    </location>
    <ligand>
        <name>substrate</name>
    </ligand>
</feature>
<dbReference type="Gene3D" id="1.20.120.420">
    <property type="entry name" value="translation initiation factor eif-2b, domain 1"/>
    <property type="match status" value="1"/>
</dbReference>
<comment type="pathway">
    <text evidence="2">Amino-acid biosynthesis; L-methionine biosynthesis via salvage pathway; L-methionine from S-methyl-5-thio-alpha-D-ribose 1-phosphate: step 1/6.</text>
</comment>
<reference evidence="3 4" key="1">
    <citation type="submission" date="2016-08" db="EMBL/GenBank/DDBJ databases">
        <title>Draft genome of Fabibacter sp. strain SK-8.</title>
        <authorList>
            <person name="Wong S.-K."/>
            <person name="Hamasaki K."/>
            <person name="Yoshizawa S."/>
        </authorList>
    </citation>
    <scope>NUCLEOTIDE SEQUENCE [LARGE SCALE GENOMIC DNA]</scope>
    <source>
        <strain evidence="3 4">SK-8</strain>
    </source>
</reference>
<dbReference type="Proteomes" id="UP000095552">
    <property type="component" value="Unassembled WGS sequence"/>
</dbReference>
<dbReference type="HAMAP" id="MF_01678">
    <property type="entry name" value="Salvage_MtnA"/>
    <property type="match status" value="1"/>
</dbReference>
<dbReference type="STRING" id="1563681.BFP71_11190"/>
<dbReference type="AlphaFoldDB" id="A0A1E5SY57"/>
<name>A0A1E5SY57_9BACT</name>
<dbReference type="SUPFAM" id="SSF100950">
    <property type="entry name" value="NagB/RpiA/CoA transferase-like"/>
    <property type="match status" value="1"/>
</dbReference>
<accession>A0A1E5SY57</accession>
<dbReference type="InterPro" id="IPR005251">
    <property type="entry name" value="IF-M1Pi"/>
</dbReference>
<dbReference type="PANTHER" id="PTHR43475:SF1">
    <property type="entry name" value="METHYLTHIORIBOSE-1-PHOSPHATE ISOMERASE"/>
    <property type="match status" value="1"/>
</dbReference>
<keyword evidence="4" id="KW-1185">Reference proteome</keyword>
<dbReference type="InterPro" id="IPR042529">
    <property type="entry name" value="IF_2B-like_C"/>
</dbReference>
<dbReference type="NCBIfam" id="NF004326">
    <property type="entry name" value="PRK05720.1"/>
    <property type="match status" value="1"/>
</dbReference>
<dbReference type="EMBL" id="MDGQ01000005">
    <property type="protein sequence ID" value="OEK04050.1"/>
    <property type="molecule type" value="Genomic_DNA"/>
</dbReference>
<dbReference type="InterPro" id="IPR037171">
    <property type="entry name" value="NagB/RpiA_transferase-like"/>
</dbReference>
<proteinExistence type="inferred from homology"/>
<dbReference type="InterPro" id="IPR011559">
    <property type="entry name" value="Initiation_fac_2B_a/b/d"/>
</dbReference>
<comment type="function">
    <text evidence="2">Catalyzes the interconversion of methylthioribose-1-phosphate (MTR-1-P) into methylthioribulose-1-phosphate (MTRu-1-P).</text>
</comment>
<dbReference type="GO" id="GO:0046523">
    <property type="term" value="F:S-methyl-5-thioribose-1-phosphate isomerase activity"/>
    <property type="evidence" value="ECO:0007669"/>
    <property type="project" value="UniProtKB-UniRule"/>
</dbReference>
<gene>
    <name evidence="2" type="primary">mtnA</name>
    <name evidence="3" type="ORF">BFP71_11190</name>
</gene>
<evidence type="ECO:0000313" key="3">
    <source>
        <dbReference type="EMBL" id="OEK04050.1"/>
    </source>
</evidence>
<dbReference type="NCBIfam" id="TIGR00524">
    <property type="entry name" value="eIF-2B_rel"/>
    <property type="match status" value="1"/>
</dbReference>
<dbReference type="Gene3D" id="3.40.50.10470">
    <property type="entry name" value="Translation initiation factor eif-2b, domain 2"/>
    <property type="match status" value="1"/>
</dbReference>
<feature type="active site" description="Proton donor" evidence="2">
    <location>
        <position position="243"/>
    </location>
</feature>
<dbReference type="FunFam" id="1.20.120.420:FF:000003">
    <property type="entry name" value="Methylthioribose-1-phosphate isomerase"/>
    <property type="match status" value="1"/>
</dbReference>
<dbReference type="NCBIfam" id="TIGR00512">
    <property type="entry name" value="salvage_mtnA"/>
    <property type="match status" value="1"/>
</dbReference>
<dbReference type="FunFam" id="3.40.50.10470:FF:000006">
    <property type="entry name" value="Methylthioribose-1-phosphate isomerase"/>
    <property type="match status" value="1"/>
</dbReference>
<dbReference type="InterPro" id="IPR027363">
    <property type="entry name" value="M1Pi_N"/>
</dbReference>
<feature type="binding site" evidence="2">
    <location>
        <position position="91"/>
    </location>
    <ligand>
        <name>substrate</name>
    </ligand>
</feature>
<sequence length="366" mass="40286">MKIEGKHYHTIWLKDNNPEVIEVIDQRLLPHQMEVYEVNSVDEAAKAISDMVVRGAPLIGVTAAYGLYLACLKNPSNDHLIKAANTLKASRPTAVNLAWAVDLMMKELMDFSENERVQKALTMADKIKADDIEVCRNIGVHGLNIIRNLYQKHQRTINILTHCNAGWLATIDWGTATSPIYQAIAEGIPIHVWVDETRPRNQGANLTAYELLQQEVPHTLVVDNTGGHLMQHGMVDMVIVGTDRTTAQGDVANKIGTYLKALAAKDNNIPFYVALPSSTIDWDLNDGLKEIPIEQRSGEEVTSIWGWTGEKMQKVQLSPTGTPAANYGFDVTPARLVTGLITERGICSASSEGLLTLFPEKAPSNG</sequence>
<dbReference type="PANTHER" id="PTHR43475">
    <property type="entry name" value="METHYLTHIORIBOSE-1-PHOSPHATE ISOMERASE"/>
    <property type="match status" value="1"/>
</dbReference>
<keyword evidence="2" id="KW-0486">Methionine biosynthesis</keyword>
<feature type="site" description="Transition state stabilizer" evidence="2">
    <location>
        <position position="163"/>
    </location>
</feature>
<keyword evidence="1 2" id="KW-0413">Isomerase</keyword>
<evidence type="ECO:0000256" key="2">
    <source>
        <dbReference type="HAMAP-Rule" id="MF_01678"/>
    </source>
</evidence>
<evidence type="ECO:0000256" key="1">
    <source>
        <dbReference type="ARBA" id="ARBA00023235"/>
    </source>
</evidence>